<dbReference type="AlphaFoldDB" id="A0A0R2BAH8"/>
<evidence type="ECO:0000313" key="2">
    <source>
        <dbReference type="Proteomes" id="UP000051845"/>
    </source>
</evidence>
<protein>
    <submittedName>
        <fullName evidence="1">Uncharacterized protein</fullName>
    </submittedName>
</protein>
<reference evidence="1 2" key="1">
    <citation type="journal article" date="2015" name="Genome Announc.">
        <title>Expanding the biotechnology potential of lactobacilli through comparative genomics of 213 strains and associated genera.</title>
        <authorList>
            <person name="Sun Z."/>
            <person name="Harris H.M."/>
            <person name="McCann A."/>
            <person name="Guo C."/>
            <person name="Argimon S."/>
            <person name="Zhang W."/>
            <person name="Yang X."/>
            <person name="Jeffery I.B."/>
            <person name="Cooney J.C."/>
            <person name="Kagawa T.F."/>
            <person name="Liu W."/>
            <person name="Song Y."/>
            <person name="Salvetti E."/>
            <person name="Wrobel A."/>
            <person name="Rasinkangas P."/>
            <person name="Parkhill J."/>
            <person name="Rea M.C."/>
            <person name="O'Sullivan O."/>
            <person name="Ritari J."/>
            <person name="Douillard F.P."/>
            <person name="Paul Ross R."/>
            <person name="Yang R."/>
            <person name="Briner A.E."/>
            <person name="Felis G.E."/>
            <person name="de Vos W.M."/>
            <person name="Barrangou R."/>
            <person name="Klaenhammer T.R."/>
            <person name="Caufield P.W."/>
            <person name="Cui Y."/>
            <person name="Zhang H."/>
            <person name="O'Toole P.W."/>
        </authorList>
    </citation>
    <scope>NUCLEOTIDE SEQUENCE [LARGE SCALE GENOMIC DNA]</scope>
    <source>
        <strain evidence="1 2">DSM 20515</strain>
    </source>
</reference>
<dbReference type="Proteomes" id="UP000051845">
    <property type="component" value="Unassembled WGS sequence"/>
</dbReference>
<name>A0A0R2BAH8_SECCO</name>
<evidence type="ECO:0000313" key="1">
    <source>
        <dbReference type="EMBL" id="KRM73449.1"/>
    </source>
</evidence>
<proteinExistence type="predicted"/>
<comment type="caution">
    <text evidence="1">The sequence shown here is derived from an EMBL/GenBank/DDBJ whole genome shotgun (WGS) entry which is preliminary data.</text>
</comment>
<dbReference type="EMBL" id="AYYR01000125">
    <property type="protein sequence ID" value="KRM73449.1"/>
    <property type="molecule type" value="Genomic_DNA"/>
</dbReference>
<organism evidence="1 2">
    <name type="scientific">Secundilactobacillus collinoides DSM 20515 = JCM 1123</name>
    <dbReference type="NCBI Taxonomy" id="1423733"/>
    <lineage>
        <taxon>Bacteria</taxon>
        <taxon>Bacillati</taxon>
        <taxon>Bacillota</taxon>
        <taxon>Bacilli</taxon>
        <taxon>Lactobacillales</taxon>
        <taxon>Lactobacillaceae</taxon>
        <taxon>Secundilactobacillus</taxon>
    </lineage>
</organism>
<dbReference type="PATRIC" id="fig|1423733.4.peg.1395"/>
<accession>A0A0R2BAH8</accession>
<sequence>MLGFNFSLDSVNPQLKSEKRPLLPAVPHCKRRSLLAALQLAETSDIFPLPDPLK</sequence>
<gene>
    <name evidence="1" type="ORF">FC82_GL001327</name>
</gene>